<comment type="caution">
    <text evidence="2">The sequence shown here is derived from an EMBL/GenBank/DDBJ whole genome shotgun (WGS) entry which is preliminary data.</text>
</comment>
<organism evidence="2 3">
    <name type="scientific">Kitasatospora cystarginea</name>
    <dbReference type="NCBI Taxonomy" id="58350"/>
    <lineage>
        <taxon>Bacteria</taxon>
        <taxon>Bacillati</taxon>
        <taxon>Actinomycetota</taxon>
        <taxon>Actinomycetes</taxon>
        <taxon>Kitasatosporales</taxon>
        <taxon>Streptomycetaceae</taxon>
        <taxon>Kitasatospora</taxon>
    </lineage>
</organism>
<gene>
    <name evidence="2" type="ORF">GCM10010430_22430</name>
</gene>
<dbReference type="Proteomes" id="UP001500305">
    <property type="component" value="Unassembled WGS sequence"/>
</dbReference>
<reference evidence="3" key="1">
    <citation type="journal article" date="2019" name="Int. J. Syst. Evol. Microbiol.">
        <title>The Global Catalogue of Microorganisms (GCM) 10K type strain sequencing project: providing services to taxonomists for standard genome sequencing and annotation.</title>
        <authorList>
            <consortium name="The Broad Institute Genomics Platform"/>
            <consortium name="The Broad Institute Genome Sequencing Center for Infectious Disease"/>
            <person name="Wu L."/>
            <person name="Ma J."/>
        </authorList>
    </citation>
    <scope>NUCLEOTIDE SEQUENCE [LARGE SCALE GENOMIC DNA]</scope>
    <source>
        <strain evidence="3">JCM 7356</strain>
    </source>
</reference>
<sequence length="102" mass="10921">MRGFAVRRRTGRFPNVSRIPASWETAACWPFTPPMRNAQAIGPPEPAGAPPAPPRSAGPTPTGAREQIGQPDRPPGREARGPRSTCGSGFTEDLNRPTRHAV</sequence>
<feature type="region of interest" description="Disordered" evidence="1">
    <location>
        <begin position="34"/>
        <end position="102"/>
    </location>
</feature>
<dbReference type="EMBL" id="BAAATR010000007">
    <property type="protein sequence ID" value="GAA2240490.1"/>
    <property type="molecule type" value="Genomic_DNA"/>
</dbReference>
<protein>
    <submittedName>
        <fullName evidence="2">Uncharacterized protein</fullName>
    </submittedName>
</protein>
<accession>A0ABP5QN59</accession>
<feature type="compositionally biased region" description="Pro residues" evidence="1">
    <location>
        <begin position="43"/>
        <end position="56"/>
    </location>
</feature>
<evidence type="ECO:0000256" key="1">
    <source>
        <dbReference type="SAM" id="MobiDB-lite"/>
    </source>
</evidence>
<keyword evidence="3" id="KW-1185">Reference proteome</keyword>
<proteinExistence type="predicted"/>
<evidence type="ECO:0000313" key="3">
    <source>
        <dbReference type="Proteomes" id="UP001500305"/>
    </source>
</evidence>
<name>A0ABP5QN59_9ACTN</name>
<evidence type="ECO:0000313" key="2">
    <source>
        <dbReference type="EMBL" id="GAA2240490.1"/>
    </source>
</evidence>